<protein>
    <submittedName>
        <fullName evidence="3">Beta-lactamase</fullName>
    </submittedName>
</protein>
<gene>
    <name evidence="3" type="ORF">AZ78_1106</name>
</gene>
<dbReference type="PANTHER" id="PTHR43283">
    <property type="entry name" value="BETA-LACTAMASE-RELATED"/>
    <property type="match status" value="1"/>
</dbReference>
<dbReference type="AlphaFoldDB" id="A0A120AFT9"/>
<evidence type="ECO:0000256" key="1">
    <source>
        <dbReference type="SAM" id="SignalP"/>
    </source>
</evidence>
<proteinExistence type="predicted"/>
<organism evidence="3 4">
    <name type="scientific">Lysobacter capsici AZ78</name>
    <dbReference type="NCBI Taxonomy" id="1444315"/>
    <lineage>
        <taxon>Bacteria</taxon>
        <taxon>Pseudomonadati</taxon>
        <taxon>Pseudomonadota</taxon>
        <taxon>Gammaproteobacteria</taxon>
        <taxon>Lysobacterales</taxon>
        <taxon>Lysobacteraceae</taxon>
        <taxon>Lysobacter</taxon>
    </lineage>
</organism>
<dbReference type="RefSeq" id="WP_036111648.1">
    <property type="nucleotide sequence ID" value="NZ_JAJA02000001.1"/>
</dbReference>
<dbReference type="InterPro" id="IPR001466">
    <property type="entry name" value="Beta-lactam-related"/>
</dbReference>
<evidence type="ECO:0000313" key="3">
    <source>
        <dbReference type="EMBL" id="KWS03558.1"/>
    </source>
</evidence>
<dbReference type="InterPro" id="IPR050789">
    <property type="entry name" value="Diverse_Enzym_Activities"/>
</dbReference>
<keyword evidence="1" id="KW-0732">Signal</keyword>
<dbReference type="Gene3D" id="3.40.710.10">
    <property type="entry name" value="DD-peptidase/beta-lactamase superfamily"/>
    <property type="match status" value="1"/>
</dbReference>
<sequence>MNRRFRHALLCLLVFAPGLCDAAVRHDPAERLQQQLRIEQQRYGIVGQSVEISHDGKPLFQGVDGASDLDSGQRVAADDIFPVYSLAKLFVSTLLMQLVEQGKIDLDRPASAYLRDPPESWKAISVRQFLNHSSGVAEYYTPEQMAGTAEANASFPASLPAALAVAAARPMQFAPGSRTRYTQTNYLVLTQLLETHYGQPYPRIARERILVPLGLQRTWLGRDGLPARGVVSAYRGQDGKAQPMPDVIWPAYAVGHSALYMSRGDLSAFLRAVAAGELVSKATLMQLWQPLTLPGGQRGEFLGGWESGDSGSYRNVGHDGGTVVRARILFNDSLDRDIYTVVYLTNGSARNVWSRTLVDDLMGVLAPQRFPTQALADRVAAFALRASDDARMQAFADSLRADRSVEKQQLERTINNTGYALRESHGADVALRAFLLNTRLFPKSANAWDSLAETYEAKGDLADAKAARRKQQALSTPSR</sequence>
<keyword evidence="4" id="KW-1185">Reference proteome</keyword>
<accession>A0A120AFT9</accession>
<dbReference type="OrthoDB" id="9799367at2"/>
<evidence type="ECO:0000259" key="2">
    <source>
        <dbReference type="Pfam" id="PF00144"/>
    </source>
</evidence>
<reference evidence="3 4" key="1">
    <citation type="journal article" date="2014" name="Genome Announc.">
        <title>Draft Genome Sequence of Lysobacter capsici AZ78, a Bacterium Antagonistic to Plant-Pathogenic Oomycetes.</title>
        <authorList>
            <person name="Puopolo G."/>
            <person name="Sonego P."/>
            <person name="Engelen K."/>
            <person name="Pertot I."/>
        </authorList>
    </citation>
    <scope>NUCLEOTIDE SEQUENCE [LARGE SCALE GENOMIC DNA]</scope>
    <source>
        <strain evidence="3 4">AZ78</strain>
    </source>
</reference>
<dbReference type="EMBL" id="JAJA02000001">
    <property type="protein sequence ID" value="KWS03558.1"/>
    <property type="molecule type" value="Genomic_DNA"/>
</dbReference>
<feature type="signal peptide" evidence="1">
    <location>
        <begin position="1"/>
        <end position="22"/>
    </location>
</feature>
<comment type="caution">
    <text evidence="3">The sequence shown here is derived from an EMBL/GenBank/DDBJ whole genome shotgun (WGS) entry which is preliminary data.</text>
</comment>
<feature type="chain" id="PRO_5007163606" evidence="1">
    <location>
        <begin position="23"/>
        <end position="479"/>
    </location>
</feature>
<dbReference type="InterPro" id="IPR011990">
    <property type="entry name" value="TPR-like_helical_dom_sf"/>
</dbReference>
<dbReference type="InterPro" id="IPR012338">
    <property type="entry name" value="Beta-lactam/transpept-like"/>
</dbReference>
<dbReference type="Gene3D" id="1.25.40.10">
    <property type="entry name" value="Tetratricopeptide repeat domain"/>
    <property type="match status" value="1"/>
</dbReference>
<dbReference type="SUPFAM" id="SSF56601">
    <property type="entry name" value="beta-lactamase/transpeptidase-like"/>
    <property type="match status" value="1"/>
</dbReference>
<feature type="domain" description="Beta-lactamase-related" evidence="2">
    <location>
        <begin position="40"/>
        <end position="349"/>
    </location>
</feature>
<dbReference type="Pfam" id="PF00144">
    <property type="entry name" value="Beta-lactamase"/>
    <property type="match status" value="1"/>
</dbReference>
<evidence type="ECO:0000313" key="4">
    <source>
        <dbReference type="Proteomes" id="UP000023435"/>
    </source>
</evidence>
<name>A0A120AFT9_9GAMM</name>
<dbReference type="Proteomes" id="UP000023435">
    <property type="component" value="Unassembled WGS sequence"/>
</dbReference>